<dbReference type="VEuPathDB" id="FungiDB:AWRI3580_g863"/>
<dbReference type="GO" id="GO:0030488">
    <property type="term" value="P:tRNA methylation"/>
    <property type="evidence" value="ECO:0007669"/>
    <property type="project" value="TreeGrafter"/>
</dbReference>
<dbReference type="Gene3D" id="1.10.150.570">
    <property type="entry name" value="GidA associated domain, C-terminal subdomain"/>
    <property type="match status" value="1"/>
</dbReference>
<dbReference type="InterPro" id="IPR002218">
    <property type="entry name" value="MnmG-rel"/>
</dbReference>
<gene>
    <name evidence="7" type="ORF">AWRI3580_g863</name>
</gene>
<dbReference type="SUPFAM" id="SSF51905">
    <property type="entry name" value="FAD/NAD(P)-binding domain"/>
    <property type="match status" value="1"/>
</dbReference>
<evidence type="ECO:0000256" key="1">
    <source>
        <dbReference type="ARBA" id="ARBA00001974"/>
    </source>
</evidence>
<dbReference type="PROSITE" id="PS01280">
    <property type="entry name" value="GIDA_1"/>
    <property type="match status" value="1"/>
</dbReference>
<sequence length="675" mass="76890">MFSLVQKRSLYTTIDKLKSSHYNIMCDSSVAVIGGGHAGLEAITSSQRVINNFLVNNPNNKLKQPVLITPHDSIGKLSCNPSVGGVGKATIVKEVDALDGVIGKLADKSATQYKILNRSRGIGLWSLRMQVDRDLYKQNAEALVKELNLNVVNNKVIDIIMDENSKKIIGCLLNNNEVVLANYIIITTGTFLNGEIHIGLKAIPAGRINESNSTELANTLKLLDFPISRMKTGTPARIDKNSIDYSKLETDMGDLGDQIHLFSYDHNKDIDYVVDETKILPCYLTETNKPMHDYLTSKMFDNSIHFIKETVNGPRYCPSLEAKLLRYPEKTEHKIWLEVEGACTDLIYPNGISNSQTEEVQDHFLKMIKGLENAKIINYAYGVEYDYIDPRKLKHTLESKLLNNLFLAGQINGTTGYEEAAGQGIVAGINASINYINENSKTQIPHLNINRSNSFIAVMIDDLVTKGVSEPYRMFTSRSEFRITCRQDNADLRLTELGNKSLSITERRWKLYSDHKKIYEELVEYCNVPRYNSNKLDEHFKNLDLYSRNSERLSIKNLFKFPGVTLSDLINNNEELQKAFKWNEIPKHILYSLEAYCKYNQSLELQKKSIKAFESQNNILIPENFDYNQIKNISLESKMALNELKPNNIQQIKSLQSVKPSDFWIIYLYLKNKKY</sequence>
<comment type="similarity">
    <text evidence="2">Belongs to the MnmG family.</text>
</comment>
<keyword evidence="4" id="KW-0274">FAD</keyword>
<reference evidence="8" key="1">
    <citation type="journal article" date="2016" name="Genome Announc.">
        <title>Genome sequences of three species of Hanseniaspora isolated from spontaneous wine fermentations.</title>
        <authorList>
            <person name="Sternes P.R."/>
            <person name="Lee D."/>
            <person name="Kutyna D.R."/>
            <person name="Borneman A.R."/>
        </authorList>
    </citation>
    <scope>NUCLEOTIDE SEQUENCE [LARGE SCALE GENOMIC DNA]</scope>
    <source>
        <strain evidence="8">AWRI3580</strain>
    </source>
</reference>
<comment type="function">
    <text evidence="5">Component of the MSS1-MTO1 complex that catalyzes the 5-carboxymethylaminomethyluridine (cmnm(5)U) modification at the 34th wobble position (U34) of mitochondrial tRNAs.</text>
</comment>
<evidence type="ECO:0000256" key="5">
    <source>
        <dbReference type="ARBA" id="ARBA00054993"/>
    </source>
</evidence>
<dbReference type="InterPro" id="IPR036188">
    <property type="entry name" value="FAD/NAD-bd_sf"/>
</dbReference>
<dbReference type="PANTHER" id="PTHR11806:SF0">
    <property type="entry name" value="PROTEIN MTO1 HOMOLOG, MITOCHONDRIAL"/>
    <property type="match status" value="1"/>
</dbReference>
<dbReference type="SMART" id="SM01228">
    <property type="entry name" value="GIDA_assoc_3"/>
    <property type="match status" value="1"/>
</dbReference>
<dbReference type="FunFam" id="3.50.50.60:FF:000002">
    <property type="entry name" value="tRNA uridine 5-carboxymethylaminomethyl modification enzyme MnmG"/>
    <property type="match status" value="1"/>
</dbReference>
<dbReference type="Pfam" id="PF01134">
    <property type="entry name" value="GIDA"/>
    <property type="match status" value="1"/>
</dbReference>
<name>A0A1E5RY52_HANUV</name>
<dbReference type="OrthoDB" id="3329at2759"/>
<keyword evidence="8" id="KW-1185">Reference proteome</keyword>
<evidence type="ECO:0000259" key="6">
    <source>
        <dbReference type="SMART" id="SM01228"/>
    </source>
</evidence>
<dbReference type="Pfam" id="PF13932">
    <property type="entry name" value="SAM_GIDA_C"/>
    <property type="match status" value="1"/>
</dbReference>
<evidence type="ECO:0000313" key="8">
    <source>
        <dbReference type="Proteomes" id="UP000095358"/>
    </source>
</evidence>
<dbReference type="Pfam" id="PF21680">
    <property type="entry name" value="GIDA_C_1st"/>
    <property type="match status" value="1"/>
</dbReference>
<comment type="cofactor">
    <cofactor evidence="1">
        <name>FAD</name>
        <dbReference type="ChEBI" id="CHEBI:57692"/>
    </cofactor>
</comment>
<keyword evidence="3" id="KW-0285">Flavoprotein</keyword>
<dbReference type="InterPro" id="IPR044920">
    <property type="entry name" value="MnmG_C_subdom_sf"/>
</dbReference>
<dbReference type="GO" id="GO:0002098">
    <property type="term" value="P:tRNA wobble uridine modification"/>
    <property type="evidence" value="ECO:0007669"/>
    <property type="project" value="InterPro"/>
</dbReference>
<protein>
    <submittedName>
        <fullName evidence="7">Mitochondrial translation optimization protein 1</fullName>
    </submittedName>
</protein>
<dbReference type="GO" id="GO:0050660">
    <property type="term" value="F:flavin adenine dinucleotide binding"/>
    <property type="evidence" value="ECO:0007669"/>
    <property type="project" value="InterPro"/>
</dbReference>
<dbReference type="InterPro" id="IPR049312">
    <property type="entry name" value="GIDA_C_N"/>
</dbReference>
<evidence type="ECO:0000256" key="3">
    <source>
        <dbReference type="ARBA" id="ARBA00022630"/>
    </source>
</evidence>
<evidence type="ECO:0000256" key="4">
    <source>
        <dbReference type="ARBA" id="ARBA00022827"/>
    </source>
</evidence>
<dbReference type="GO" id="GO:0005737">
    <property type="term" value="C:cytoplasm"/>
    <property type="evidence" value="ECO:0007669"/>
    <property type="project" value="UniProtKB-ARBA"/>
</dbReference>
<evidence type="ECO:0000256" key="2">
    <source>
        <dbReference type="ARBA" id="ARBA00007653"/>
    </source>
</evidence>
<dbReference type="Proteomes" id="UP000095358">
    <property type="component" value="Unassembled WGS sequence"/>
</dbReference>
<dbReference type="InterPro" id="IPR026904">
    <property type="entry name" value="MnmG_C"/>
</dbReference>
<dbReference type="NCBIfam" id="TIGR00136">
    <property type="entry name" value="mnmG_gidA"/>
    <property type="match status" value="1"/>
</dbReference>
<accession>A0A1E5RY52</accession>
<evidence type="ECO:0000313" key="7">
    <source>
        <dbReference type="EMBL" id="OEJ91912.1"/>
    </source>
</evidence>
<comment type="caution">
    <text evidence="7">The sequence shown here is derived from an EMBL/GenBank/DDBJ whole genome shotgun (WGS) entry which is preliminary data.</text>
</comment>
<dbReference type="EMBL" id="LPNN01000002">
    <property type="protein sequence ID" value="OEJ91912.1"/>
    <property type="molecule type" value="Genomic_DNA"/>
</dbReference>
<dbReference type="STRING" id="29833.A0A1E5RY52"/>
<dbReference type="InterPro" id="IPR004416">
    <property type="entry name" value="MnmG"/>
</dbReference>
<dbReference type="AlphaFoldDB" id="A0A1E5RY52"/>
<dbReference type="Gene3D" id="3.50.50.60">
    <property type="entry name" value="FAD/NAD(P)-binding domain"/>
    <property type="match status" value="2"/>
</dbReference>
<dbReference type="InterPro" id="IPR047001">
    <property type="entry name" value="MnmG_C_subdom"/>
</dbReference>
<proteinExistence type="inferred from homology"/>
<dbReference type="PROSITE" id="PS01281">
    <property type="entry name" value="GIDA_2"/>
    <property type="match status" value="1"/>
</dbReference>
<dbReference type="InterPro" id="IPR020595">
    <property type="entry name" value="MnmG-rel_CS"/>
</dbReference>
<feature type="domain" description="tRNA uridine 5-carboxymethylaminomethyl modification enzyme C-terminal subdomain" evidence="6">
    <location>
        <begin position="597"/>
        <end position="668"/>
    </location>
</feature>
<dbReference type="PANTHER" id="PTHR11806">
    <property type="entry name" value="GLUCOSE INHIBITED DIVISION PROTEIN A"/>
    <property type="match status" value="1"/>
</dbReference>
<organism evidence="7 8">
    <name type="scientific">Hanseniaspora uvarum</name>
    <name type="common">Yeast</name>
    <name type="synonym">Kloeckera apiculata</name>
    <dbReference type="NCBI Taxonomy" id="29833"/>
    <lineage>
        <taxon>Eukaryota</taxon>
        <taxon>Fungi</taxon>
        <taxon>Dikarya</taxon>
        <taxon>Ascomycota</taxon>
        <taxon>Saccharomycotina</taxon>
        <taxon>Saccharomycetes</taxon>
        <taxon>Saccharomycodales</taxon>
        <taxon>Saccharomycodaceae</taxon>
        <taxon>Hanseniaspora</taxon>
    </lineage>
</organism>
<dbReference type="InterPro" id="IPR040131">
    <property type="entry name" value="MnmG_N"/>
</dbReference>